<dbReference type="AlphaFoldDB" id="A0A494YVV5"/>
<reference evidence="2 3" key="1">
    <citation type="journal article" date="2016" name="Antonie Van Leeuwenhoek">
        <title>Lysinibacillus endophyticus sp. nov., an indole-3-acetic acid producing endophytic bacterium isolated from corn root (Zea mays cv. Xinken-5).</title>
        <authorList>
            <person name="Yu J."/>
            <person name="Guan X."/>
            <person name="Liu C."/>
            <person name="Xiang W."/>
            <person name="Yu Z."/>
            <person name="Liu X."/>
            <person name="Wang G."/>
        </authorList>
    </citation>
    <scope>NUCLEOTIDE SEQUENCE [LARGE SCALE GENOMIC DNA]</scope>
    <source>
        <strain evidence="2 3">DSM 100506</strain>
    </source>
</reference>
<dbReference type="Proteomes" id="UP000272238">
    <property type="component" value="Unassembled WGS sequence"/>
</dbReference>
<keyword evidence="1" id="KW-0812">Transmembrane</keyword>
<keyword evidence="1" id="KW-0472">Membrane</keyword>
<sequence>MEKRAINERSGDLSIKNPQYAFLEMDYSNPNLNQSETVNEHGKSTSLINKQPANLLLNINWILVWLSTIPADVYCITIFVISKYL</sequence>
<evidence type="ECO:0000313" key="3">
    <source>
        <dbReference type="Proteomes" id="UP000272238"/>
    </source>
</evidence>
<gene>
    <name evidence="2" type="ORF">D8M03_14280</name>
</gene>
<evidence type="ECO:0000313" key="2">
    <source>
        <dbReference type="EMBL" id="RKQ14305.1"/>
    </source>
</evidence>
<dbReference type="RefSeq" id="WP_121215505.1">
    <property type="nucleotide sequence ID" value="NZ_RBZN01000046.1"/>
</dbReference>
<dbReference type="EMBL" id="RBZN01000046">
    <property type="protein sequence ID" value="RKQ14305.1"/>
    <property type="molecule type" value="Genomic_DNA"/>
</dbReference>
<comment type="caution">
    <text evidence="2">The sequence shown here is derived from an EMBL/GenBank/DDBJ whole genome shotgun (WGS) entry which is preliminary data.</text>
</comment>
<keyword evidence="3" id="KW-1185">Reference proteome</keyword>
<dbReference type="OrthoDB" id="2736743at2"/>
<evidence type="ECO:0000256" key="1">
    <source>
        <dbReference type="SAM" id="Phobius"/>
    </source>
</evidence>
<organism evidence="2 3">
    <name type="scientific">Ureibacillus endophyticus</name>
    <dbReference type="NCBI Taxonomy" id="1978490"/>
    <lineage>
        <taxon>Bacteria</taxon>
        <taxon>Bacillati</taxon>
        <taxon>Bacillota</taxon>
        <taxon>Bacilli</taxon>
        <taxon>Bacillales</taxon>
        <taxon>Caryophanaceae</taxon>
        <taxon>Ureibacillus</taxon>
    </lineage>
</organism>
<name>A0A494YVV5_9BACL</name>
<protein>
    <submittedName>
        <fullName evidence="2">Uncharacterized protein</fullName>
    </submittedName>
</protein>
<accession>A0A494YVV5</accession>
<feature type="transmembrane region" description="Helical" evidence="1">
    <location>
        <begin position="59"/>
        <end position="81"/>
    </location>
</feature>
<proteinExistence type="predicted"/>
<keyword evidence="1" id="KW-1133">Transmembrane helix</keyword>